<dbReference type="EMBL" id="LUFC02000705">
    <property type="protein sequence ID" value="KAF4494963.1"/>
    <property type="molecule type" value="Genomic_DNA"/>
</dbReference>
<dbReference type="AlphaFoldDB" id="A0A9P5EBF3"/>
<dbReference type="OrthoDB" id="1933281at2759"/>
<sequence>MAEADNDHVSPFAPLMVELARMRNRTLKTVVNDVDQVIELLTNAREKIAQEQDATRTGMAMMVLQNPVKARFERINVDLKDITKAQKSFGKALDKACL</sequence>
<dbReference type="Proteomes" id="UP000737391">
    <property type="component" value="Unassembled WGS sequence"/>
</dbReference>
<gene>
    <name evidence="1" type="ORF">FAGAP_8908</name>
</gene>
<comment type="caution">
    <text evidence="1">The sequence shown here is derived from an EMBL/GenBank/DDBJ whole genome shotgun (WGS) entry which is preliminary data.</text>
</comment>
<proteinExistence type="predicted"/>
<evidence type="ECO:0000313" key="2">
    <source>
        <dbReference type="Proteomes" id="UP000737391"/>
    </source>
</evidence>
<name>A0A9P5EBF3_9HYPO</name>
<organism evidence="1 2">
    <name type="scientific">Fusarium agapanthi</name>
    <dbReference type="NCBI Taxonomy" id="1803897"/>
    <lineage>
        <taxon>Eukaryota</taxon>
        <taxon>Fungi</taxon>
        <taxon>Dikarya</taxon>
        <taxon>Ascomycota</taxon>
        <taxon>Pezizomycotina</taxon>
        <taxon>Sordariomycetes</taxon>
        <taxon>Hypocreomycetidae</taxon>
        <taxon>Hypocreales</taxon>
        <taxon>Nectriaceae</taxon>
        <taxon>Fusarium</taxon>
        <taxon>Fusarium fujikuroi species complex</taxon>
    </lineage>
</organism>
<reference evidence="1" key="1">
    <citation type="submission" date="2020-01" db="EMBL/GenBank/DDBJ databases">
        <title>Identification and distribution of gene clusters putatively required for synthesis of sphingolipid metabolism inhibitors in phylogenetically diverse species of the filamentous fungus Fusarium.</title>
        <authorList>
            <person name="Kim H.-S."/>
            <person name="Busman M."/>
            <person name="Brown D.W."/>
            <person name="Divon H."/>
            <person name="Uhlig S."/>
            <person name="Proctor R.H."/>
        </authorList>
    </citation>
    <scope>NUCLEOTIDE SEQUENCE</scope>
    <source>
        <strain evidence="1">NRRL 31653</strain>
    </source>
</reference>
<protein>
    <submittedName>
        <fullName evidence="1">Uncharacterized protein</fullName>
    </submittedName>
</protein>
<accession>A0A9P5EBF3</accession>
<evidence type="ECO:0000313" key="1">
    <source>
        <dbReference type="EMBL" id="KAF4494963.1"/>
    </source>
</evidence>
<keyword evidence="2" id="KW-1185">Reference proteome</keyword>